<dbReference type="EMBL" id="BMOD01000023">
    <property type="protein sequence ID" value="GGJ51683.1"/>
    <property type="molecule type" value="Genomic_DNA"/>
</dbReference>
<dbReference type="Proteomes" id="UP000632222">
    <property type="component" value="Unassembled WGS sequence"/>
</dbReference>
<proteinExistence type="predicted"/>
<accession>A0ABQ2DAM2</accession>
<organism evidence="1 2">
    <name type="scientific">Deinococcus roseus</name>
    <dbReference type="NCBI Taxonomy" id="392414"/>
    <lineage>
        <taxon>Bacteria</taxon>
        <taxon>Thermotogati</taxon>
        <taxon>Deinococcota</taxon>
        <taxon>Deinococci</taxon>
        <taxon>Deinococcales</taxon>
        <taxon>Deinococcaceae</taxon>
        <taxon>Deinococcus</taxon>
    </lineage>
</organism>
<protein>
    <submittedName>
        <fullName evidence="1">Uncharacterized protein</fullName>
    </submittedName>
</protein>
<gene>
    <name evidence="1" type="ORF">GCM10008938_42110</name>
</gene>
<comment type="caution">
    <text evidence="1">The sequence shown here is derived from an EMBL/GenBank/DDBJ whole genome shotgun (WGS) entry which is preliminary data.</text>
</comment>
<keyword evidence="2" id="KW-1185">Reference proteome</keyword>
<name>A0ABQ2DAM2_9DEIO</name>
<sequence length="122" mass="13826">MHQVAQQFVVGIVRLMLDPNGFVWMLLNFGFGFSKEHLVLQWDAEWGLGVLTWDMKTLHMQAVSGAAGMWGGMWGRKTSGRFIPSGGNHHQRAWPVQGYTINHPVSFFVLHVRCYVIVITLS</sequence>
<evidence type="ECO:0000313" key="1">
    <source>
        <dbReference type="EMBL" id="GGJ51683.1"/>
    </source>
</evidence>
<reference evidence="2" key="1">
    <citation type="journal article" date="2019" name="Int. J. Syst. Evol. Microbiol.">
        <title>The Global Catalogue of Microorganisms (GCM) 10K type strain sequencing project: providing services to taxonomists for standard genome sequencing and annotation.</title>
        <authorList>
            <consortium name="The Broad Institute Genomics Platform"/>
            <consortium name="The Broad Institute Genome Sequencing Center for Infectious Disease"/>
            <person name="Wu L."/>
            <person name="Ma J."/>
        </authorList>
    </citation>
    <scope>NUCLEOTIDE SEQUENCE [LARGE SCALE GENOMIC DNA]</scope>
    <source>
        <strain evidence="2">JCM 14370</strain>
    </source>
</reference>
<evidence type="ECO:0000313" key="2">
    <source>
        <dbReference type="Proteomes" id="UP000632222"/>
    </source>
</evidence>